<feature type="domain" description="MADS-box" evidence="8">
    <location>
        <begin position="3"/>
        <end position="51"/>
    </location>
</feature>
<evidence type="ECO:0000256" key="2">
    <source>
        <dbReference type="ARBA" id="ARBA00023015"/>
    </source>
</evidence>
<gene>
    <name evidence="10" type="primary">LOC111026063</name>
</gene>
<dbReference type="InterPro" id="IPR002100">
    <property type="entry name" value="TF_MADSbox"/>
</dbReference>
<evidence type="ECO:0000256" key="3">
    <source>
        <dbReference type="ARBA" id="ARBA00023125"/>
    </source>
</evidence>
<dbReference type="GO" id="GO:0005634">
    <property type="term" value="C:nucleus"/>
    <property type="evidence" value="ECO:0007669"/>
    <property type="project" value="UniProtKB-SubCell"/>
</dbReference>
<dbReference type="InterPro" id="IPR036879">
    <property type="entry name" value="TF_MADSbox_sf"/>
</dbReference>
<keyword evidence="4" id="KW-0804">Transcription</keyword>
<keyword evidence="9" id="KW-1185">Reference proteome</keyword>
<dbReference type="InterPro" id="IPR033897">
    <property type="entry name" value="SRF-like_MADS-box"/>
</dbReference>
<dbReference type="PANTHER" id="PTHR48019">
    <property type="entry name" value="SERUM RESPONSE FACTOR HOMOLOG"/>
    <property type="match status" value="1"/>
</dbReference>
<feature type="compositionally biased region" description="Pro residues" evidence="7">
    <location>
        <begin position="161"/>
        <end position="175"/>
    </location>
</feature>
<evidence type="ECO:0000256" key="4">
    <source>
        <dbReference type="ARBA" id="ARBA00023163"/>
    </source>
</evidence>
<feature type="region of interest" description="Disordered" evidence="7">
    <location>
        <begin position="157"/>
        <end position="177"/>
    </location>
</feature>
<dbReference type="PROSITE" id="PS50066">
    <property type="entry name" value="MADS_BOX_2"/>
    <property type="match status" value="1"/>
</dbReference>
<reference evidence="10" key="1">
    <citation type="submission" date="2025-08" db="UniProtKB">
        <authorList>
            <consortium name="RefSeq"/>
        </authorList>
    </citation>
    <scope>IDENTIFICATION</scope>
    <source>
        <strain evidence="10">OHB3-1</strain>
    </source>
</reference>
<dbReference type="OrthoDB" id="779403at2759"/>
<proteinExistence type="predicted"/>
<dbReference type="PRINTS" id="PR00404">
    <property type="entry name" value="MADSDOMAIN"/>
</dbReference>
<dbReference type="Proteomes" id="UP000504603">
    <property type="component" value="Unplaced"/>
</dbReference>
<dbReference type="GO" id="GO:0045944">
    <property type="term" value="P:positive regulation of transcription by RNA polymerase II"/>
    <property type="evidence" value="ECO:0007669"/>
    <property type="project" value="InterPro"/>
</dbReference>
<dbReference type="KEGG" id="mcha:111026063"/>
<keyword evidence="5" id="KW-0539">Nucleus</keyword>
<dbReference type="GeneID" id="111026063"/>
<dbReference type="RefSeq" id="XP_022159723.1">
    <property type="nucleotide sequence ID" value="XM_022304031.1"/>
</dbReference>
<dbReference type="Pfam" id="PF00319">
    <property type="entry name" value="SRF-TF"/>
    <property type="match status" value="1"/>
</dbReference>
<dbReference type="SUPFAM" id="SSF55455">
    <property type="entry name" value="SRF-like"/>
    <property type="match status" value="1"/>
</dbReference>
<comment type="subcellular location">
    <subcellularLocation>
        <location evidence="1">Nucleus</location>
    </subcellularLocation>
</comment>
<dbReference type="InterPro" id="IPR050142">
    <property type="entry name" value="MADS-box/MEF2_TF"/>
</dbReference>
<dbReference type="GO" id="GO:0000987">
    <property type="term" value="F:cis-regulatory region sequence-specific DNA binding"/>
    <property type="evidence" value="ECO:0007669"/>
    <property type="project" value="InterPro"/>
</dbReference>
<protein>
    <submittedName>
        <fullName evidence="10">Agamous-like MADS-box protein AGL80</fullName>
    </submittedName>
</protein>
<evidence type="ECO:0000313" key="9">
    <source>
        <dbReference type="Proteomes" id="UP000504603"/>
    </source>
</evidence>
<name>A0A6J1DZM7_MOMCH</name>
<dbReference type="GO" id="GO:0000981">
    <property type="term" value="F:DNA-binding transcription factor activity, RNA polymerase II-specific"/>
    <property type="evidence" value="ECO:0007669"/>
    <property type="project" value="InterPro"/>
</dbReference>
<dbReference type="SMART" id="SM00432">
    <property type="entry name" value="MADS"/>
    <property type="match status" value="1"/>
</dbReference>
<dbReference type="Gene3D" id="3.40.1810.10">
    <property type="entry name" value="Transcription factor, MADS-box"/>
    <property type="match status" value="1"/>
</dbReference>
<evidence type="ECO:0000313" key="10">
    <source>
        <dbReference type="RefSeq" id="XP_022159723.1"/>
    </source>
</evidence>
<evidence type="ECO:0000256" key="7">
    <source>
        <dbReference type="SAM" id="MobiDB-lite"/>
    </source>
</evidence>
<sequence>MRMTRKKVKLAYIANDSARKATFKKRKRGLMKKVSELSTLCGIEACAIVFSPYDSQPELWPSPLGVQRVLSHFKKMPEMEKSKKMVNQETFLRQRIAKANEQVKKMRKENREKEMTRLMFQSLTGAKGLQGLTMVDLNDLGWLIDHNLKDITKRIESLTKPSPPQPPPPPPPQPQPHAAAWLMDLVSVSPHQDQGMGGLGLGLVGEDMLLPFGDHFSNHNNNAMWSNAFFP</sequence>
<organism evidence="9 10">
    <name type="scientific">Momordica charantia</name>
    <name type="common">Bitter gourd</name>
    <name type="synonym">Balsam pear</name>
    <dbReference type="NCBI Taxonomy" id="3673"/>
    <lineage>
        <taxon>Eukaryota</taxon>
        <taxon>Viridiplantae</taxon>
        <taxon>Streptophyta</taxon>
        <taxon>Embryophyta</taxon>
        <taxon>Tracheophyta</taxon>
        <taxon>Spermatophyta</taxon>
        <taxon>Magnoliopsida</taxon>
        <taxon>eudicotyledons</taxon>
        <taxon>Gunneridae</taxon>
        <taxon>Pentapetalae</taxon>
        <taxon>rosids</taxon>
        <taxon>fabids</taxon>
        <taxon>Cucurbitales</taxon>
        <taxon>Cucurbitaceae</taxon>
        <taxon>Momordiceae</taxon>
        <taxon>Momordica</taxon>
    </lineage>
</organism>
<keyword evidence="2" id="KW-0805">Transcription regulation</keyword>
<dbReference type="CDD" id="cd00266">
    <property type="entry name" value="MADS_SRF_like"/>
    <property type="match status" value="1"/>
</dbReference>
<keyword evidence="3" id="KW-0238">DNA-binding</keyword>
<evidence type="ECO:0000259" key="8">
    <source>
        <dbReference type="PROSITE" id="PS50066"/>
    </source>
</evidence>
<dbReference type="FunFam" id="3.40.1810.10:FF:000018">
    <property type="entry name" value="agamous-like MADS-box protein AGL80"/>
    <property type="match status" value="1"/>
</dbReference>
<dbReference type="GO" id="GO:0046983">
    <property type="term" value="F:protein dimerization activity"/>
    <property type="evidence" value="ECO:0007669"/>
    <property type="project" value="InterPro"/>
</dbReference>
<keyword evidence="6" id="KW-0175">Coiled coil</keyword>
<feature type="coiled-coil region" evidence="6">
    <location>
        <begin position="89"/>
        <end position="116"/>
    </location>
</feature>
<evidence type="ECO:0000256" key="1">
    <source>
        <dbReference type="ARBA" id="ARBA00004123"/>
    </source>
</evidence>
<dbReference type="AlphaFoldDB" id="A0A6J1DZM7"/>
<evidence type="ECO:0000256" key="5">
    <source>
        <dbReference type="ARBA" id="ARBA00023242"/>
    </source>
</evidence>
<accession>A0A6J1DZM7</accession>
<evidence type="ECO:0000256" key="6">
    <source>
        <dbReference type="SAM" id="Coils"/>
    </source>
</evidence>